<dbReference type="OrthoDB" id="3686787at2"/>
<organism evidence="1 2">
    <name type="scientific">Saccharomonospora cyanea NA-134</name>
    <dbReference type="NCBI Taxonomy" id="882082"/>
    <lineage>
        <taxon>Bacteria</taxon>
        <taxon>Bacillati</taxon>
        <taxon>Actinomycetota</taxon>
        <taxon>Actinomycetes</taxon>
        <taxon>Pseudonocardiales</taxon>
        <taxon>Pseudonocardiaceae</taxon>
        <taxon>Saccharomonospora</taxon>
    </lineage>
</organism>
<protein>
    <submittedName>
        <fullName evidence="1">Uncharacterized protein</fullName>
    </submittedName>
</protein>
<gene>
    <name evidence="1" type="ORF">SaccyDRAFT_3806</name>
</gene>
<proteinExistence type="predicted"/>
<evidence type="ECO:0000313" key="1">
    <source>
        <dbReference type="EMBL" id="EHR62633.1"/>
    </source>
</evidence>
<dbReference type="HOGENOM" id="CLU_1863716_0_0_11"/>
<accession>H5XG51</accession>
<dbReference type="Proteomes" id="UP000002791">
    <property type="component" value="Chromosome"/>
</dbReference>
<dbReference type="STRING" id="882082.SaccyDRAFT_3806"/>
<dbReference type="EMBL" id="CM001440">
    <property type="protein sequence ID" value="EHR62633.1"/>
    <property type="molecule type" value="Genomic_DNA"/>
</dbReference>
<evidence type="ECO:0000313" key="2">
    <source>
        <dbReference type="Proteomes" id="UP000002791"/>
    </source>
</evidence>
<sequence length="137" mass="15525">MSVHHRKVKVVQFALNGTQFECQVQTFNLVNNTELGDKQYAMCPAGEFREEGDPDYSLEITFFADWRLDGISDFLTANDGLVADFTADWHPDIPGEHVRRTGQCYLRDPGMGGESRQTETHELTLQVIGKPTYERVA</sequence>
<dbReference type="AlphaFoldDB" id="H5XG51"/>
<name>H5XG51_9PSEU</name>
<keyword evidence="2" id="KW-1185">Reference proteome</keyword>
<dbReference type="RefSeq" id="WP_005458531.1">
    <property type="nucleotide sequence ID" value="NZ_CM001440.1"/>
</dbReference>
<reference evidence="1 2" key="1">
    <citation type="submission" date="2011-11" db="EMBL/GenBank/DDBJ databases">
        <title>The Noncontiguous Finished sequence of Saccharomonospora cyanea NA-134.</title>
        <authorList>
            <consortium name="US DOE Joint Genome Institute"/>
            <person name="Lucas S."/>
            <person name="Han J."/>
            <person name="Lapidus A."/>
            <person name="Cheng J.-F."/>
            <person name="Goodwin L."/>
            <person name="Pitluck S."/>
            <person name="Peters L."/>
            <person name="Ovchinnikova G."/>
            <person name="Lu M."/>
            <person name="Detter J.C."/>
            <person name="Han C."/>
            <person name="Tapia R."/>
            <person name="Land M."/>
            <person name="Hauser L."/>
            <person name="Kyrpides N."/>
            <person name="Ivanova N."/>
            <person name="Pagani I."/>
            <person name="Brambilla E.-M."/>
            <person name="Klenk H.-P."/>
            <person name="Woyke T."/>
        </authorList>
    </citation>
    <scope>NUCLEOTIDE SEQUENCE [LARGE SCALE GENOMIC DNA]</scope>
    <source>
        <strain evidence="1 2">NA-134</strain>
    </source>
</reference>